<dbReference type="EMBL" id="EQ962654">
    <property type="protein sequence ID" value="EED19938.1"/>
    <property type="molecule type" value="Genomic_DNA"/>
</dbReference>
<keyword evidence="3" id="KW-1185">Reference proteome</keyword>
<feature type="compositionally biased region" description="Polar residues" evidence="1">
    <location>
        <begin position="106"/>
        <end position="154"/>
    </location>
</feature>
<dbReference type="VEuPathDB" id="FungiDB:TSTA_031970"/>
<dbReference type="HOGENOM" id="CLU_837227_0_0_1"/>
<dbReference type="PhylomeDB" id="B8M5P4"/>
<dbReference type="RefSeq" id="XP_002480372.1">
    <property type="nucleotide sequence ID" value="XM_002480327.1"/>
</dbReference>
<feature type="compositionally biased region" description="Low complexity" evidence="1">
    <location>
        <begin position="176"/>
        <end position="192"/>
    </location>
</feature>
<accession>B8M5P4</accession>
<name>B8M5P4_TALSN</name>
<organism evidence="2 3">
    <name type="scientific">Talaromyces stipitatus (strain ATCC 10500 / CBS 375.48 / QM 6759 / NRRL 1006)</name>
    <name type="common">Penicillium stipitatum</name>
    <dbReference type="NCBI Taxonomy" id="441959"/>
    <lineage>
        <taxon>Eukaryota</taxon>
        <taxon>Fungi</taxon>
        <taxon>Dikarya</taxon>
        <taxon>Ascomycota</taxon>
        <taxon>Pezizomycotina</taxon>
        <taxon>Eurotiomycetes</taxon>
        <taxon>Eurotiomycetidae</taxon>
        <taxon>Eurotiales</taxon>
        <taxon>Trichocomaceae</taxon>
        <taxon>Talaromyces</taxon>
        <taxon>Talaromyces sect. Talaromyces</taxon>
    </lineage>
</organism>
<dbReference type="OrthoDB" id="5279705at2759"/>
<dbReference type="STRING" id="441959.B8M5P4"/>
<feature type="region of interest" description="Disordered" evidence="1">
    <location>
        <begin position="106"/>
        <end position="194"/>
    </location>
</feature>
<evidence type="ECO:0000256" key="1">
    <source>
        <dbReference type="SAM" id="MobiDB-lite"/>
    </source>
</evidence>
<feature type="region of interest" description="Disordered" evidence="1">
    <location>
        <begin position="297"/>
        <end position="323"/>
    </location>
</feature>
<reference evidence="3" key="1">
    <citation type="journal article" date="2015" name="Genome Announc.">
        <title>Genome sequence of the AIDS-associated pathogen Penicillium marneffei (ATCC18224) and its near taxonomic relative Talaromyces stipitatus (ATCC10500).</title>
        <authorList>
            <person name="Nierman W.C."/>
            <person name="Fedorova-Abrams N.D."/>
            <person name="Andrianopoulos A."/>
        </authorList>
    </citation>
    <scope>NUCLEOTIDE SEQUENCE [LARGE SCALE GENOMIC DNA]</scope>
    <source>
        <strain evidence="3">ATCC 10500 / CBS 375.48 / QM 6759 / NRRL 1006</strain>
    </source>
</reference>
<gene>
    <name evidence="2" type="ORF">TSTA_031970</name>
</gene>
<dbReference type="GeneID" id="8099810"/>
<dbReference type="Proteomes" id="UP000001745">
    <property type="component" value="Unassembled WGS sequence"/>
</dbReference>
<dbReference type="InParanoid" id="B8M5P4"/>
<protein>
    <submittedName>
        <fullName evidence="2">Uncharacterized protein</fullName>
    </submittedName>
</protein>
<dbReference type="AlphaFoldDB" id="B8M5P4"/>
<proteinExistence type="predicted"/>
<dbReference type="eggNOG" id="ENOG502SCE7">
    <property type="taxonomic scope" value="Eukaryota"/>
</dbReference>
<evidence type="ECO:0000313" key="2">
    <source>
        <dbReference type="EMBL" id="EED19938.1"/>
    </source>
</evidence>
<sequence>MPRYARRDFWLQYWWLHITLNYISERYSFRSLHHSDSQPNKSHSSYRDEKMLEMLPQQSSQYQYIPQTPQQQSYHCSQYLGGFPYTPTSPSPLGLRNVNAQAMNERNQNNQSAELQDQENSPSSLFHKLQNNDSKSFSFSPPAYNTVTPPSRRSTAYEEQFKKSGGSRNPYTRIFGSPSSNGSPNNSGTSTSSKHRQLFLNRVKQNRDDARYGYRGESLAMMEYHSEQQSWDEQMRRRADTLSQQYHIEDGAILDEEEDEDNNDDYESNEMMLDPEQSALEEFIMQEEDIDSALVENFPNADNRPRSPARSDGSLFGGDDGDYDDIFMELVD</sequence>
<evidence type="ECO:0000313" key="3">
    <source>
        <dbReference type="Proteomes" id="UP000001745"/>
    </source>
</evidence>